<name>A0A9D1GZV0_9ACTN</name>
<reference evidence="1" key="1">
    <citation type="submission" date="2020-10" db="EMBL/GenBank/DDBJ databases">
        <authorList>
            <person name="Gilroy R."/>
        </authorList>
    </citation>
    <scope>NUCLEOTIDE SEQUENCE</scope>
    <source>
        <strain evidence="1">ChiGjej1B1-24693</strain>
    </source>
</reference>
<evidence type="ECO:0000313" key="1">
    <source>
        <dbReference type="EMBL" id="HIT76596.1"/>
    </source>
</evidence>
<accession>A0A9D1GZV0</accession>
<organism evidence="1 2">
    <name type="scientific">Candidatus Avipropionibacterium avicola</name>
    <dbReference type="NCBI Taxonomy" id="2840701"/>
    <lineage>
        <taxon>Bacteria</taxon>
        <taxon>Bacillati</taxon>
        <taxon>Actinomycetota</taxon>
        <taxon>Actinomycetes</taxon>
        <taxon>Propionibacteriales</taxon>
        <taxon>Propionibacteriaceae</taxon>
        <taxon>Propionibacteriaceae incertae sedis</taxon>
        <taxon>Candidatus Avipropionibacterium</taxon>
    </lineage>
</organism>
<dbReference type="Proteomes" id="UP000886842">
    <property type="component" value="Unassembled WGS sequence"/>
</dbReference>
<gene>
    <name evidence="1" type="ORF">IAA98_13515</name>
</gene>
<dbReference type="AlphaFoldDB" id="A0A9D1GZV0"/>
<reference evidence="1" key="2">
    <citation type="journal article" date="2021" name="PeerJ">
        <title>Extensive microbial diversity within the chicken gut microbiome revealed by metagenomics and culture.</title>
        <authorList>
            <person name="Gilroy R."/>
            <person name="Ravi A."/>
            <person name="Getino M."/>
            <person name="Pursley I."/>
            <person name="Horton D.L."/>
            <person name="Alikhan N.F."/>
            <person name="Baker D."/>
            <person name="Gharbi K."/>
            <person name="Hall N."/>
            <person name="Watson M."/>
            <person name="Adriaenssens E.M."/>
            <person name="Foster-Nyarko E."/>
            <person name="Jarju S."/>
            <person name="Secka A."/>
            <person name="Antonio M."/>
            <person name="Oren A."/>
            <person name="Chaudhuri R.R."/>
            <person name="La Ragione R."/>
            <person name="Hildebrand F."/>
            <person name="Pallen M.J."/>
        </authorList>
    </citation>
    <scope>NUCLEOTIDE SEQUENCE</scope>
    <source>
        <strain evidence="1">ChiGjej1B1-24693</strain>
    </source>
</reference>
<dbReference type="EMBL" id="DVLP01000396">
    <property type="protein sequence ID" value="HIT76596.1"/>
    <property type="molecule type" value="Genomic_DNA"/>
</dbReference>
<protein>
    <submittedName>
        <fullName evidence="1">Uncharacterized protein</fullName>
    </submittedName>
</protein>
<comment type="caution">
    <text evidence="1">The sequence shown here is derived from an EMBL/GenBank/DDBJ whole genome shotgun (WGS) entry which is preliminary data.</text>
</comment>
<proteinExistence type="predicted"/>
<sequence length="104" mass="11378">MANRYDGRPMLRLLDSYVLDRLGLLDATTARGLAAQAPTLAQALGVGATDWPSIVEQTMDLPPEFSGAVVEAWAQFREAQQSRGITPDPIEFTHLTTDHLIGDR</sequence>
<evidence type="ECO:0000313" key="2">
    <source>
        <dbReference type="Proteomes" id="UP000886842"/>
    </source>
</evidence>